<dbReference type="AlphaFoldDB" id="A0A1V3WCY2"/>
<dbReference type="Pfam" id="PF23275">
    <property type="entry name" value="TPR_23"/>
    <property type="match status" value="1"/>
</dbReference>
<accession>A0A1V3WCY2</accession>
<name>A0A1V3WCY2_MYCKA</name>
<proteinExistence type="predicted"/>
<gene>
    <name evidence="5" type="ORF">BZL29_8120</name>
    <name evidence="6" type="ORF">BZL30_4482</name>
    <name evidence="4" type="ORF">NIIDMKKI_30450</name>
</gene>
<evidence type="ECO:0000259" key="3">
    <source>
        <dbReference type="Pfam" id="PF23275"/>
    </source>
</evidence>
<sequence>MQLRYISVPLLIAEAGGDPWAINQSLQAGRPAQISGLAEAFHAAGRCTAEADAAFDLARRRFEAAWNRENGEHPINDSAEVQRVTQSLGAQSLQLPKIGVDLENIAAALAEAQRSASGQIARLEGQLQQLDDEIGQAVTLERNPQLTAEDRATLDAFIHTCEQDAIDDTQTGLAELHSIRDGYSNSLRTAEKNLAVDGYDPSRIWGVDNHEPETPDQAEQDVHDALAGDQGAAGRVNAVLGSITPDQLAGKVPLTAEQASVLSQLQAQEHGMSVDALTTAEQRLGAQRGMIANSWQLMSNPNISFPKTQLTVGAKQGSDTVKGGVTQLPESVQQALNSPGVLFTHQMNEIAGIVKDGDKRFQTNTELDRAMIHKASVMMDTPIWHIDPASRGQNVERDPALDPTVSNVLSAVSPDHQVVHDTITGADGDKFLQNITHHYWKDNGQGVGSLFSWTGDPAVVQGPEEGIAAETAHVYSSYIGTDQELLHLPGNHTLGQVNPNLVRDMAHGLGPYVNNIAGTSGDYRDSVIRWTATRCRVRCRWPRVSSRC</sequence>
<feature type="domain" description="Predicted hydrolase N-terminal" evidence="2">
    <location>
        <begin position="1"/>
        <end position="194"/>
    </location>
</feature>
<reference evidence="7 8" key="1">
    <citation type="submission" date="2017-02" db="EMBL/GenBank/DDBJ databases">
        <title>Complete genome sequences of Mycobacterium kansasii strains isolated from rhesus macaques.</title>
        <authorList>
            <person name="Panda A."/>
            <person name="Nagaraj S."/>
            <person name="Zhao X."/>
            <person name="Tettelin H."/>
            <person name="Detolla L.J."/>
        </authorList>
    </citation>
    <scope>NUCLEOTIDE SEQUENCE [LARGE SCALE GENOMIC DNA]</scope>
    <source>
        <strain evidence="5 7">11-3469</strain>
        <strain evidence="6 8">11-3813</strain>
    </source>
</reference>
<dbReference type="EMBL" id="AP023343">
    <property type="protein sequence ID" value="BCI87839.1"/>
    <property type="molecule type" value="Genomic_DNA"/>
</dbReference>
<evidence type="ECO:0000313" key="6">
    <source>
        <dbReference type="EMBL" id="OOK74135.1"/>
    </source>
</evidence>
<organism evidence="5 7">
    <name type="scientific">Mycobacterium kansasii</name>
    <dbReference type="NCBI Taxonomy" id="1768"/>
    <lineage>
        <taxon>Bacteria</taxon>
        <taxon>Bacillati</taxon>
        <taxon>Actinomycetota</taxon>
        <taxon>Actinomycetes</taxon>
        <taxon>Mycobacteriales</taxon>
        <taxon>Mycobacteriaceae</taxon>
        <taxon>Mycobacterium</taxon>
    </lineage>
</organism>
<dbReference type="InterPro" id="IPR057037">
    <property type="entry name" value="TPR_rep_actino"/>
</dbReference>
<evidence type="ECO:0008006" key="10">
    <source>
        <dbReference type="Google" id="ProtNLM"/>
    </source>
</evidence>
<evidence type="ECO:0000259" key="2">
    <source>
        <dbReference type="Pfam" id="PF22905"/>
    </source>
</evidence>
<feature type="coiled-coil region" evidence="1">
    <location>
        <begin position="113"/>
        <end position="140"/>
    </location>
</feature>
<dbReference type="InterPro" id="IPR054469">
    <property type="entry name" value="Pred_hydrolase_N"/>
</dbReference>
<keyword evidence="1" id="KW-0175">Coiled coil</keyword>
<reference evidence="4 9" key="2">
    <citation type="submission" date="2020-07" db="EMBL/GenBank/DDBJ databases">
        <title>Mycobacterium kansasii (former subtype) with zoonotic potential isolated from diseased indoor pet cat, Japan.</title>
        <authorList>
            <person name="Fukano H."/>
            <person name="Terazono T."/>
            <person name="Hoshino Y."/>
        </authorList>
    </citation>
    <scope>NUCLEOTIDE SEQUENCE [LARGE SCALE GENOMIC DNA]</scope>
    <source>
        <strain evidence="4 9">Kuro-I</strain>
    </source>
</reference>
<dbReference type="EMBL" id="MVBM01000004">
    <property type="protein sequence ID" value="OOK74135.1"/>
    <property type="molecule type" value="Genomic_DNA"/>
</dbReference>
<protein>
    <recommendedName>
        <fullName evidence="10">ESX-1 secretion-associated protein EspA/EspE-like domain-containing protein</fullName>
    </recommendedName>
</protein>
<evidence type="ECO:0000313" key="7">
    <source>
        <dbReference type="Proteomes" id="UP000188532"/>
    </source>
</evidence>
<keyword evidence="9" id="KW-1185">Reference proteome</keyword>
<dbReference type="Proteomes" id="UP000189229">
    <property type="component" value="Unassembled WGS sequence"/>
</dbReference>
<feature type="domain" description="TPR repeat" evidence="3">
    <location>
        <begin position="241"/>
        <end position="453"/>
    </location>
</feature>
<evidence type="ECO:0000313" key="5">
    <source>
        <dbReference type="EMBL" id="OOK64829.1"/>
    </source>
</evidence>
<dbReference type="Proteomes" id="UP000516380">
    <property type="component" value="Chromosome"/>
</dbReference>
<dbReference type="Pfam" id="PF22905">
    <property type="entry name" value="Hydro_N_hd"/>
    <property type="match status" value="1"/>
</dbReference>
<evidence type="ECO:0000313" key="4">
    <source>
        <dbReference type="EMBL" id="BCI87839.1"/>
    </source>
</evidence>
<evidence type="ECO:0000313" key="8">
    <source>
        <dbReference type="Proteomes" id="UP000189229"/>
    </source>
</evidence>
<dbReference type="STRING" id="1768.B1T50_01780"/>
<dbReference type="EMBL" id="MVBN01000012">
    <property type="protein sequence ID" value="OOK64829.1"/>
    <property type="molecule type" value="Genomic_DNA"/>
</dbReference>
<dbReference type="Proteomes" id="UP000188532">
    <property type="component" value="Unassembled WGS sequence"/>
</dbReference>
<evidence type="ECO:0000256" key="1">
    <source>
        <dbReference type="SAM" id="Coils"/>
    </source>
</evidence>
<evidence type="ECO:0000313" key="9">
    <source>
        <dbReference type="Proteomes" id="UP000516380"/>
    </source>
</evidence>